<dbReference type="AlphaFoldDB" id="A0A810N8D0"/>
<evidence type="ECO:0000256" key="1">
    <source>
        <dbReference type="ARBA" id="ARBA00010716"/>
    </source>
</evidence>
<evidence type="ECO:0000256" key="2">
    <source>
        <dbReference type="ARBA" id="ARBA00022801"/>
    </source>
</evidence>
<proteinExistence type="inferred from homology"/>
<name>A0A810N8D0_9ACTN</name>
<dbReference type="InterPro" id="IPR032466">
    <property type="entry name" value="Metal_Hydrolase"/>
</dbReference>
<dbReference type="EMBL" id="AP023359">
    <property type="protein sequence ID" value="BCJ68714.1"/>
    <property type="molecule type" value="Genomic_DNA"/>
</dbReference>
<dbReference type="RefSeq" id="WP_212817903.1">
    <property type="nucleotide sequence ID" value="NZ_AP023359.1"/>
</dbReference>
<dbReference type="GO" id="GO:0006046">
    <property type="term" value="P:N-acetylglucosamine catabolic process"/>
    <property type="evidence" value="ECO:0007669"/>
    <property type="project" value="TreeGrafter"/>
</dbReference>
<dbReference type="Proteomes" id="UP000680866">
    <property type="component" value="Chromosome"/>
</dbReference>
<keyword evidence="4" id="KW-1185">Reference proteome</keyword>
<comment type="similarity">
    <text evidence="1">Belongs to the metallo-dependent hydrolases superfamily. NagA family.</text>
</comment>
<dbReference type="SUPFAM" id="SSF51338">
    <property type="entry name" value="Composite domain of metallo-dependent hydrolases"/>
    <property type="match status" value="1"/>
</dbReference>
<keyword evidence="2" id="KW-0378">Hydrolase</keyword>
<dbReference type="SUPFAM" id="SSF51556">
    <property type="entry name" value="Metallo-dependent hydrolases"/>
    <property type="match status" value="1"/>
</dbReference>
<protein>
    <submittedName>
        <fullName evidence="3">Isoaspartyl dipeptidase</fullName>
    </submittedName>
</protein>
<dbReference type="KEGG" id="pry:Prubr_57350"/>
<dbReference type="PANTHER" id="PTHR11113:SF14">
    <property type="entry name" value="N-ACETYLGLUCOSAMINE-6-PHOSPHATE DEACETYLASE"/>
    <property type="match status" value="1"/>
</dbReference>
<evidence type="ECO:0000313" key="4">
    <source>
        <dbReference type="Proteomes" id="UP000680866"/>
    </source>
</evidence>
<sequence length="405" mass="41120">MTRTVLRGGTVLTPRPAGTGDVVIAGRDILEVGPTGPASGPAALPGATVVDCAGLLVVPGVVDGHLHVLGGGGGSGYHTRIPELPADVIVEAGTTTCVGMPGVDPITRNPEALLARTYALPVTGPRARAMVGGFHWPPPTVTGSVLRDLHLLPHLVGVKIALYEHKATAPGPAELARLLRELEWAAGATGKGCLLHVHLGTGAGDPDLLPRALDESGADPRRLQATHANYTTGTLALATRLGGLGCWVDVNPLINPDRITGAVAPVDAVAALLAGGVPADRITLSSDGNASVPRTLPDGTTEPFAYRVELLPTVRALAAAGVLDLPDALALVTANPAAALRLDGGGPAGPGGLGTLRAGGPADIAVLDPDLRVRHVFRDGERLVRDGRAVAPDPFRPPHRPGVAP</sequence>
<reference evidence="3" key="1">
    <citation type="submission" date="2020-08" db="EMBL/GenBank/DDBJ databases">
        <title>Whole genome shotgun sequence of Polymorphospora rubra NBRC 101157.</title>
        <authorList>
            <person name="Komaki H."/>
            <person name="Tamura T."/>
        </authorList>
    </citation>
    <scope>NUCLEOTIDE SEQUENCE</scope>
    <source>
        <strain evidence="3">NBRC 101157</strain>
    </source>
</reference>
<dbReference type="Gene3D" id="2.30.40.10">
    <property type="entry name" value="Urease, subunit C, domain 1"/>
    <property type="match status" value="1"/>
</dbReference>
<accession>A0A810N8D0</accession>
<dbReference type="GO" id="GO:0008448">
    <property type="term" value="F:N-acetylglucosamine-6-phosphate deacetylase activity"/>
    <property type="evidence" value="ECO:0007669"/>
    <property type="project" value="TreeGrafter"/>
</dbReference>
<gene>
    <name evidence="3" type="primary">iadA</name>
    <name evidence="3" type="ORF">Prubr_57350</name>
</gene>
<dbReference type="PANTHER" id="PTHR11113">
    <property type="entry name" value="N-ACETYLGLUCOSAMINE-6-PHOSPHATE DEACETYLASE"/>
    <property type="match status" value="1"/>
</dbReference>
<organism evidence="3 4">
    <name type="scientific">Polymorphospora rubra</name>
    <dbReference type="NCBI Taxonomy" id="338584"/>
    <lineage>
        <taxon>Bacteria</taxon>
        <taxon>Bacillati</taxon>
        <taxon>Actinomycetota</taxon>
        <taxon>Actinomycetes</taxon>
        <taxon>Micromonosporales</taxon>
        <taxon>Micromonosporaceae</taxon>
        <taxon>Polymorphospora</taxon>
    </lineage>
</organism>
<dbReference type="Gene3D" id="3.20.20.140">
    <property type="entry name" value="Metal-dependent hydrolases"/>
    <property type="match status" value="1"/>
</dbReference>
<dbReference type="InterPro" id="IPR011059">
    <property type="entry name" value="Metal-dep_hydrolase_composite"/>
</dbReference>
<evidence type="ECO:0000313" key="3">
    <source>
        <dbReference type="EMBL" id="BCJ68714.1"/>
    </source>
</evidence>